<dbReference type="EMBL" id="BAABCE010000075">
    <property type="protein sequence ID" value="GAA3599204.1"/>
    <property type="molecule type" value="Genomic_DNA"/>
</dbReference>
<protein>
    <recommendedName>
        <fullName evidence="5">Secreted protein</fullName>
    </recommendedName>
</protein>
<keyword evidence="2" id="KW-0732">Signal</keyword>
<reference evidence="4" key="1">
    <citation type="journal article" date="2019" name="Int. J. Syst. Evol. Microbiol.">
        <title>The Global Catalogue of Microorganisms (GCM) 10K type strain sequencing project: providing services to taxonomists for standard genome sequencing and annotation.</title>
        <authorList>
            <consortium name="The Broad Institute Genomics Platform"/>
            <consortium name="The Broad Institute Genome Sequencing Center for Infectious Disease"/>
            <person name="Wu L."/>
            <person name="Ma J."/>
        </authorList>
    </citation>
    <scope>NUCLEOTIDE SEQUENCE [LARGE SCALE GENOMIC DNA]</scope>
    <source>
        <strain evidence="4">JCM 17656</strain>
    </source>
</reference>
<evidence type="ECO:0000313" key="4">
    <source>
        <dbReference type="Proteomes" id="UP001500707"/>
    </source>
</evidence>
<feature type="chain" id="PRO_5046379367" description="Secreted protein" evidence="2">
    <location>
        <begin position="45"/>
        <end position="239"/>
    </location>
</feature>
<comment type="caution">
    <text evidence="3">The sequence shown here is derived from an EMBL/GenBank/DDBJ whole genome shotgun (WGS) entry which is preliminary data.</text>
</comment>
<sequence>MKSLTTRSAMKSFTTRSAMKSLTTRSATLAACAALLVAATTVQAAADDTHDPVRSSHFANKGDSSIKVTGNNNNFAGNDLHIGDGNTSGTAHSITQLQTSAPPYSQVTVNVYNCTGTAFNQAAAPTTNGEWFSEAATPPYTISTFPPTSDGDECLSNGVSANWSAAANDIYVNTYAPYTPQAGGAGIAFYGRAGSLYSGGVWPGCDTEWTCAWITSVQGAGTPQVEAVINFIVVAPPTT</sequence>
<evidence type="ECO:0000313" key="3">
    <source>
        <dbReference type="EMBL" id="GAA3599204.1"/>
    </source>
</evidence>
<feature type="region of interest" description="Disordered" evidence="1">
    <location>
        <begin position="51"/>
        <end position="70"/>
    </location>
</feature>
<evidence type="ECO:0000256" key="2">
    <source>
        <dbReference type="SAM" id="SignalP"/>
    </source>
</evidence>
<organism evidence="3 4">
    <name type="scientific">Streptomyces osmaniensis</name>
    <dbReference type="NCBI Taxonomy" id="593134"/>
    <lineage>
        <taxon>Bacteria</taxon>
        <taxon>Bacillati</taxon>
        <taxon>Actinomycetota</taxon>
        <taxon>Actinomycetes</taxon>
        <taxon>Kitasatosporales</taxon>
        <taxon>Streptomycetaceae</taxon>
        <taxon>Streptomyces</taxon>
    </lineage>
</organism>
<keyword evidence="4" id="KW-1185">Reference proteome</keyword>
<dbReference type="Proteomes" id="UP001500707">
    <property type="component" value="Unassembled WGS sequence"/>
</dbReference>
<evidence type="ECO:0000256" key="1">
    <source>
        <dbReference type="SAM" id="MobiDB-lite"/>
    </source>
</evidence>
<name>A0ABP6ZB97_9ACTN</name>
<accession>A0ABP6ZB97</accession>
<feature type="signal peptide" evidence="2">
    <location>
        <begin position="1"/>
        <end position="44"/>
    </location>
</feature>
<evidence type="ECO:0008006" key="5">
    <source>
        <dbReference type="Google" id="ProtNLM"/>
    </source>
</evidence>
<proteinExistence type="predicted"/>
<gene>
    <name evidence="3" type="ORF">GCM10022295_93460</name>
</gene>